<accession>A0A935JVG5</accession>
<dbReference type="EMBL" id="JADJMS010000009">
    <property type="protein sequence ID" value="MBK7414533.1"/>
    <property type="molecule type" value="Genomic_DNA"/>
</dbReference>
<evidence type="ECO:0000313" key="2">
    <source>
        <dbReference type="EMBL" id="MBK7414533.1"/>
    </source>
</evidence>
<dbReference type="Proteomes" id="UP000739411">
    <property type="component" value="Unassembled WGS sequence"/>
</dbReference>
<evidence type="ECO:0000256" key="1">
    <source>
        <dbReference type="SAM" id="SignalP"/>
    </source>
</evidence>
<dbReference type="Gene3D" id="2.40.160.10">
    <property type="entry name" value="Porin"/>
    <property type="match status" value="1"/>
</dbReference>
<sequence length="397" mass="44350">MLIAGCKLIRCLLLALGLATVILARADDALPAFALSGFGTLGATRTTSDEVRFVRDLAQPEGAGKRWDGRVDSMLGVQGNLKLSSQLEGVVQVVSRYRYDRSFTPEVSWVYLKYEPDPKLSLRAGRLGTEFFMLADSRMVGYSYLSVRPPGDYFWSLPFYSIDGADAVLSLPFWESILRAKAFYGISDERIALEKREWKLDGSPMTGGYLDLQTGPWVFRLSYANIVFRNDLPLGSVLNTYLPPTVAQQSVDYLTTANTRSHYYAFGAVYDSGPWQLHLMLNHIVQGSNAFQSADGGYFQLGYRIGPVTPYAGYSWIRSDQRGNTLNPVVASIMADGHADQSTTTAGARWDVVRNVALKAQWDHIHGEPESIFPYRRETKAWTGKMDVFTLTMDFVF</sequence>
<keyword evidence="1" id="KW-0732">Signal</keyword>
<gene>
    <name evidence="2" type="ORF">IPJ38_04870</name>
</gene>
<evidence type="ECO:0000313" key="3">
    <source>
        <dbReference type="Proteomes" id="UP000739411"/>
    </source>
</evidence>
<dbReference type="SUPFAM" id="SSF56935">
    <property type="entry name" value="Porins"/>
    <property type="match status" value="1"/>
</dbReference>
<proteinExistence type="predicted"/>
<name>A0A935JVG5_9RHOO</name>
<protein>
    <recommendedName>
        <fullName evidence="4">Porin</fullName>
    </recommendedName>
</protein>
<reference evidence="2 3" key="1">
    <citation type="submission" date="2020-10" db="EMBL/GenBank/DDBJ databases">
        <title>Connecting structure to function with the recovery of over 1000 high-quality activated sludge metagenome-assembled genomes encoding full-length rRNA genes using long-read sequencing.</title>
        <authorList>
            <person name="Singleton C.M."/>
            <person name="Petriglieri F."/>
            <person name="Kristensen J.M."/>
            <person name="Kirkegaard R.H."/>
            <person name="Michaelsen T.Y."/>
            <person name="Andersen M.H."/>
            <person name="Karst S.M."/>
            <person name="Dueholm M.S."/>
            <person name="Nielsen P.H."/>
            <person name="Albertsen M."/>
        </authorList>
    </citation>
    <scope>NUCLEOTIDE SEQUENCE [LARGE SCALE GENOMIC DNA]</scope>
    <source>
        <strain evidence="2">EsbW_18-Q3-R4-48_BATAC.463</strain>
    </source>
</reference>
<organism evidence="2 3">
    <name type="scientific">Candidatus Dechloromonas phosphorivorans</name>
    <dbReference type="NCBI Taxonomy" id="2899244"/>
    <lineage>
        <taxon>Bacteria</taxon>
        <taxon>Pseudomonadati</taxon>
        <taxon>Pseudomonadota</taxon>
        <taxon>Betaproteobacteria</taxon>
        <taxon>Rhodocyclales</taxon>
        <taxon>Azonexaceae</taxon>
        <taxon>Dechloromonas</taxon>
    </lineage>
</organism>
<comment type="caution">
    <text evidence="2">The sequence shown here is derived from an EMBL/GenBank/DDBJ whole genome shotgun (WGS) entry which is preliminary data.</text>
</comment>
<dbReference type="InterPro" id="IPR023614">
    <property type="entry name" value="Porin_dom_sf"/>
</dbReference>
<feature type="chain" id="PRO_5038071266" description="Porin" evidence="1">
    <location>
        <begin position="27"/>
        <end position="397"/>
    </location>
</feature>
<dbReference type="AlphaFoldDB" id="A0A935JVG5"/>
<feature type="signal peptide" evidence="1">
    <location>
        <begin position="1"/>
        <end position="26"/>
    </location>
</feature>
<evidence type="ECO:0008006" key="4">
    <source>
        <dbReference type="Google" id="ProtNLM"/>
    </source>
</evidence>